<protein>
    <submittedName>
        <fullName evidence="1">DNA-binding protein</fullName>
    </submittedName>
</protein>
<keyword evidence="1" id="KW-0238">DNA-binding</keyword>
<dbReference type="AlphaFoldDB" id="A0A2B7JJ10"/>
<gene>
    <name evidence="1" type="ORF">B1B09_01635</name>
</gene>
<dbReference type="Proteomes" id="UP000226191">
    <property type="component" value="Unassembled WGS sequence"/>
</dbReference>
<proteinExistence type="predicted"/>
<sequence>MALGISSAAAVLKPAKPSIATIQMPSRQVRDWAGSQVLKTCFKRSSTIASLLRPRALHTFRT</sequence>
<evidence type="ECO:0000313" key="1">
    <source>
        <dbReference type="EMBL" id="PGF36361.1"/>
    </source>
</evidence>
<name>A0A2B7JJ10_CUTAC</name>
<dbReference type="EMBL" id="MVCE01000001">
    <property type="protein sequence ID" value="PGF36361.1"/>
    <property type="molecule type" value="Genomic_DNA"/>
</dbReference>
<organism evidence="1 2">
    <name type="scientific">Cutibacterium acnes</name>
    <name type="common">Propionibacterium acnes</name>
    <dbReference type="NCBI Taxonomy" id="1747"/>
    <lineage>
        <taxon>Bacteria</taxon>
        <taxon>Bacillati</taxon>
        <taxon>Actinomycetota</taxon>
        <taxon>Actinomycetes</taxon>
        <taxon>Propionibacteriales</taxon>
        <taxon>Propionibacteriaceae</taxon>
        <taxon>Cutibacterium</taxon>
    </lineage>
</organism>
<reference evidence="1 2" key="1">
    <citation type="submission" date="2017-02" db="EMBL/GenBank/DDBJ databases">
        <title>Prevalence of linear plasmids in Cutibacterium acnes isolates obtained from cancerous prostatic tissue.</title>
        <authorList>
            <person name="Davidsson S."/>
            <person name="Bruggemann H."/>
        </authorList>
    </citation>
    <scope>NUCLEOTIDE SEQUENCE [LARGE SCALE GENOMIC DNA]</scope>
    <source>
        <strain evidence="1 2">11-78</strain>
    </source>
</reference>
<accession>A0A2B7JJ10</accession>
<comment type="caution">
    <text evidence="1">The sequence shown here is derived from an EMBL/GenBank/DDBJ whole genome shotgun (WGS) entry which is preliminary data.</text>
</comment>
<evidence type="ECO:0000313" key="2">
    <source>
        <dbReference type="Proteomes" id="UP000226191"/>
    </source>
</evidence>
<dbReference type="GO" id="GO:0003677">
    <property type="term" value="F:DNA binding"/>
    <property type="evidence" value="ECO:0007669"/>
    <property type="project" value="UniProtKB-KW"/>
</dbReference>